<keyword evidence="2 3" id="KW-0378">Hydrolase</keyword>
<dbReference type="EC" id="3.1.1.96" evidence="2"/>
<comment type="function">
    <text evidence="2">An aminoacyl-tRNA editing enzyme that deacylates mischarged D-aminoacyl-tRNAs. Also deacylates mischarged glycyl-tRNA(Ala), protecting cells against glycine mischarging by AlaRS. Acts via tRNA-based rather than protein-based catalysis; rejects L-amino acids rather than detecting D-amino acids in the active site. By recycling D-aminoacyl-tRNA to D-amino acids and free tRNA molecules, this enzyme counteracts the toxicity associated with the formation of D-aminoacyl-tRNA entities in vivo and helps enforce protein L-homochirality.</text>
</comment>
<name>A0ABZ2TWS5_9ACTN</name>
<keyword evidence="2" id="KW-0694">RNA-binding</keyword>
<protein>
    <recommendedName>
        <fullName evidence="2">D-aminoacyl-tRNA deacylase</fullName>
        <shortName evidence="2">DTD</shortName>
        <ecNumber evidence="2">3.1.1.96</ecNumber>
    </recommendedName>
    <alternativeName>
        <fullName evidence="2">Gly-tRNA(Ala) deacylase</fullName>
        <ecNumber evidence="2">3.1.1.-</ecNumber>
    </alternativeName>
</protein>
<keyword evidence="2" id="KW-0820">tRNA-binding</keyword>
<organism evidence="3 4">
    <name type="scientific">Gordonia hydrophobica</name>
    <dbReference type="NCBI Taxonomy" id="40516"/>
    <lineage>
        <taxon>Bacteria</taxon>
        <taxon>Bacillati</taxon>
        <taxon>Actinomycetota</taxon>
        <taxon>Actinomycetes</taxon>
        <taxon>Mycobacteriales</taxon>
        <taxon>Gordoniaceae</taxon>
        <taxon>Gordonia</taxon>
    </lineage>
</organism>
<dbReference type="PANTHER" id="PTHR10472">
    <property type="entry name" value="D-TYROSYL-TRNA TYR DEACYLASE"/>
    <property type="match status" value="1"/>
</dbReference>
<dbReference type="Pfam" id="PF02580">
    <property type="entry name" value="Tyr_Deacylase"/>
    <property type="match status" value="1"/>
</dbReference>
<dbReference type="Gene3D" id="3.50.80.10">
    <property type="entry name" value="D-tyrosyl-tRNA(Tyr) deacylase"/>
    <property type="match status" value="1"/>
</dbReference>
<comment type="catalytic activity">
    <reaction evidence="2">
        <text>a D-aminoacyl-tRNA + H2O = a tRNA + a D-alpha-amino acid + H(+)</text>
        <dbReference type="Rhea" id="RHEA:13953"/>
        <dbReference type="Rhea" id="RHEA-COMP:10123"/>
        <dbReference type="Rhea" id="RHEA-COMP:10124"/>
        <dbReference type="ChEBI" id="CHEBI:15377"/>
        <dbReference type="ChEBI" id="CHEBI:15378"/>
        <dbReference type="ChEBI" id="CHEBI:59871"/>
        <dbReference type="ChEBI" id="CHEBI:78442"/>
        <dbReference type="ChEBI" id="CHEBI:79333"/>
        <dbReference type="EC" id="3.1.1.96"/>
    </reaction>
</comment>
<dbReference type="Proteomes" id="UP001479933">
    <property type="component" value="Chromosome"/>
</dbReference>
<feature type="short sequence motif" description="Gly-cisPro motif, important for rejection of L-amino acids" evidence="2">
    <location>
        <begin position="142"/>
        <end position="143"/>
    </location>
</feature>
<sequence>MRAVLQRVSSASVTVDDEVVGELHLPDGRLGIVALIGVTHDDDAQGARKLADKIWRLRILDGEGDRREVSAADVDAPILVISQFTLYANTDKGRRPSWNAAAPGPVAEPLVDAVVAELRALGATVATGQFGAHMHVELVNDGPVTMIVDV</sequence>
<keyword evidence="4" id="KW-1185">Reference proteome</keyword>
<dbReference type="RefSeq" id="WP_066172089.1">
    <property type="nucleotide sequence ID" value="NZ_CP136137.1"/>
</dbReference>
<evidence type="ECO:0000313" key="3">
    <source>
        <dbReference type="EMBL" id="WYY05938.1"/>
    </source>
</evidence>
<dbReference type="InterPro" id="IPR003732">
    <property type="entry name" value="Daa-tRNA_deacyls_DTD"/>
</dbReference>
<accession>A0ABZ2TWS5</accession>
<gene>
    <name evidence="2 3" type="primary">dtd</name>
    <name evidence="3" type="ORF">RVF87_12685</name>
</gene>
<evidence type="ECO:0000256" key="1">
    <source>
        <dbReference type="ARBA" id="ARBA00009673"/>
    </source>
</evidence>
<dbReference type="NCBIfam" id="TIGR00256">
    <property type="entry name" value="D-aminoacyl-tRNA deacylase"/>
    <property type="match status" value="1"/>
</dbReference>
<evidence type="ECO:0000313" key="4">
    <source>
        <dbReference type="Proteomes" id="UP001479933"/>
    </source>
</evidence>
<dbReference type="PANTHER" id="PTHR10472:SF5">
    <property type="entry name" value="D-AMINOACYL-TRNA DEACYLASE 1"/>
    <property type="match status" value="1"/>
</dbReference>
<comment type="similarity">
    <text evidence="1 2">Belongs to the DTD family.</text>
</comment>
<dbReference type="EMBL" id="CP136137">
    <property type="protein sequence ID" value="WYY05938.1"/>
    <property type="molecule type" value="Genomic_DNA"/>
</dbReference>
<comment type="subunit">
    <text evidence="2">Homodimer.</text>
</comment>
<evidence type="ECO:0000256" key="2">
    <source>
        <dbReference type="HAMAP-Rule" id="MF_00518"/>
    </source>
</evidence>
<dbReference type="EC" id="3.1.1.-" evidence="2"/>
<comment type="subcellular location">
    <subcellularLocation>
        <location evidence="2">Cytoplasm</location>
    </subcellularLocation>
</comment>
<keyword evidence="2" id="KW-0963">Cytoplasm</keyword>
<comment type="catalytic activity">
    <reaction evidence="2">
        <text>glycyl-tRNA(Ala) + H2O = tRNA(Ala) + glycine + H(+)</text>
        <dbReference type="Rhea" id="RHEA:53744"/>
        <dbReference type="Rhea" id="RHEA-COMP:9657"/>
        <dbReference type="Rhea" id="RHEA-COMP:13640"/>
        <dbReference type="ChEBI" id="CHEBI:15377"/>
        <dbReference type="ChEBI" id="CHEBI:15378"/>
        <dbReference type="ChEBI" id="CHEBI:57305"/>
        <dbReference type="ChEBI" id="CHEBI:78442"/>
        <dbReference type="ChEBI" id="CHEBI:78522"/>
    </reaction>
</comment>
<dbReference type="GO" id="GO:0051499">
    <property type="term" value="F:D-aminoacyl-tRNA deacylase activity"/>
    <property type="evidence" value="ECO:0007669"/>
    <property type="project" value="UniProtKB-EC"/>
</dbReference>
<dbReference type="HAMAP" id="MF_00518">
    <property type="entry name" value="Deacylase_Dtd"/>
    <property type="match status" value="1"/>
</dbReference>
<proteinExistence type="inferred from homology"/>
<comment type="domain">
    <text evidence="2">A Gly-cisPro motif from one monomer fits into the active site of the other monomer to allow specific chiral rejection of L-amino acids.</text>
</comment>
<dbReference type="InterPro" id="IPR023509">
    <property type="entry name" value="DTD-like_sf"/>
</dbReference>
<reference evidence="3 4" key="1">
    <citation type="journal article" date="2023" name="Virus Evol.">
        <title>Computational host range prediction-The good, the bad, and the ugly.</title>
        <authorList>
            <person name="Howell A.A."/>
            <person name="Versoza C.J."/>
            <person name="Pfeifer S.P."/>
        </authorList>
    </citation>
    <scope>NUCLEOTIDE SEQUENCE [LARGE SCALE GENOMIC DNA]</scope>
    <source>
        <strain evidence="3 4">1610/1b</strain>
    </source>
</reference>
<dbReference type="SUPFAM" id="SSF69500">
    <property type="entry name" value="DTD-like"/>
    <property type="match status" value="1"/>
</dbReference>